<dbReference type="Proteomes" id="UP000831701">
    <property type="component" value="Chromosome 18"/>
</dbReference>
<accession>A0ACB8VQW2</accession>
<name>A0ACB8VQW2_9TELE</name>
<comment type="caution">
    <text evidence="1">The sequence shown here is derived from an EMBL/GenBank/DDBJ whole genome shotgun (WGS) entry which is preliminary data.</text>
</comment>
<evidence type="ECO:0000313" key="1">
    <source>
        <dbReference type="EMBL" id="KAI3358001.1"/>
    </source>
</evidence>
<proteinExistence type="predicted"/>
<dbReference type="EMBL" id="CM041548">
    <property type="protein sequence ID" value="KAI3358001.1"/>
    <property type="molecule type" value="Genomic_DNA"/>
</dbReference>
<sequence>MDSKSGVEGLARDECELDDWCCKEDKKVLCADRVGQMTKTYNDIDAVTRLLEEKERDLELAAKIGQSLLKKNRSLTEQNDYLEERVGQITEEVAQLHHELNLKDELLQFYTNAADESEDESSSSPTGKQSKVEAAAGGFVSDTLQRKLKDLEEENLSLRSEANHLKSETETYEEKEQQLVNDCVKELRLSSLQISAIAEELARKTEDASRQQEEITHLLSQIVDLQKKAKSYAVENEELSQHLVAAKDAQRQLTAELQELEEKYSECIEMLHEAQEELKNLRNRNYPAGTPRRYHPLGLYPMDSLAAEIEGTMRKELSLDDPECEEQKSHRKRVFETVKNVNQTVRQRSLTPTSANIPGSNQSLSARTSPQSSGLSTPHSSMYGGDISGDGIALDNRTQSILMETASNQDSSTDGREKKVSGAEDLRLALRRLSLRRQNNLSERRFFEEERDRRRGGHGGLHDGLGQESMLTPSESIMSLGNLHIWASRGPYLPDKLQIVKPLEGEGERERGMSCKAGRKWEGDRHRGVGTKKGSKRGWGTEGERRRESRHGRMLEGERERGWAWVRKTGAGIERERGRRWARDRAGSRKMKSAIERKERPLSLMLFNSFWSLMHHHKTGSFASPHSYCKDTQPRGCSVHFSPPGSATLHHWQQLAQPHLGVILDARPGVVPKGYRPLELELEQVYPWGGFEEDEPGEQYFQNLPTSSASASPAVPSTSSTGNTNLGQSTPSIAPRSPPSPSPSPHLSNTDVLAAYYPGKCMAHTSSTYTFTTCRILHPTDEQTRVTPRDATRTTSTSLGLVRLLQERGISAAMYHQSQGLEYGQGNRGVLLSTSIAPNRAPNPNPLRPSTPPNSPTGPGASAVPTSAGFDFKSPSYDNFLASKPARSILKEVTGRMRGRQRGRDCESQTDVSVTVHNLNLLDKVKRLGVAGAPGGRAVSPSPILGPLGGLRRSGSPFGPDGMRRNRSYPAMVGASMAMKAPGPQE</sequence>
<keyword evidence="2" id="KW-1185">Reference proteome</keyword>
<gene>
    <name evidence="1" type="ORF">L3Q82_003022</name>
</gene>
<reference evidence="1" key="1">
    <citation type="submission" date="2022-04" db="EMBL/GenBank/DDBJ databases">
        <title>Jade perch genome.</title>
        <authorList>
            <person name="Chao B."/>
        </authorList>
    </citation>
    <scope>NUCLEOTIDE SEQUENCE</scope>
    <source>
        <strain evidence="1">CB-2022</strain>
    </source>
</reference>
<organism evidence="1 2">
    <name type="scientific">Scortum barcoo</name>
    <name type="common">barcoo grunter</name>
    <dbReference type="NCBI Taxonomy" id="214431"/>
    <lineage>
        <taxon>Eukaryota</taxon>
        <taxon>Metazoa</taxon>
        <taxon>Chordata</taxon>
        <taxon>Craniata</taxon>
        <taxon>Vertebrata</taxon>
        <taxon>Euteleostomi</taxon>
        <taxon>Actinopterygii</taxon>
        <taxon>Neopterygii</taxon>
        <taxon>Teleostei</taxon>
        <taxon>Neoteleostei</taxon>
        <taxon>Acanthomorphata</taxon>
        <taxon>Eupercaria</taxon>
        <taxon>Centrarchiformes</taxon>
        <taxon>Terapontoidei</taxon>
        <taxon>Terapontidae</taxon>
        <taxon>Scortum</taxon>
    </lineage>
</organism>
<protein>
    <submittedName>
        <fullName evidence="1">Uncharacterized protein</fullName>
    </submittedName>
</protein>
<evidence type="ECO:0000313" key="2">
    <source>
        <dbReference type="Proteomes" id="UP000831701"/>
    </source>
</evidence>